<sequence>MMIDGLDRSNEVIVKHLIKYKQTEADLSVGEKLEPISVLVKYQDHRGKILKYQAQQSKPLSKKEQREFYIYVLRSHAGWKTKHFRGMTLEQIKEKFITVWKQYEDFVPMSSKEESERVKRQGLKIDQGSSNMMKMSEGASEEELKGMMQLVPLEEQFDREDLHQLWTLVKETFSTKQATRDKEKELWVELKRLFEPGFEDQLWTHHQAFMHDLLDWKLYDTCGVHHMSTKDQEIFMLVEKDYPLRKGLATVMISNKL</sequence>
<name>A0A6L2JMC5_TANCI</name>
<reference evidence="1" key="1">
    <citation type="journal article" date="2019" name="Sci. Rep.">
        <title>Draft genome of Tanacetum cinerariifolium, the natural source of mosquito coil.</title>
        <authorList>
            <person name="Yamashiro T."/>
            <person name="Shiraishi A."/>
            <person name="Satake H."/>
            <person name="Nakayama K."/>
        </authorList>
    </citation>
    <scope>NUCLEOTIDE SEQUENCE</scope>
</reference>
<organism evidence="1">
    <name type="scientific">Tanacetum cinerariifolium</name>
    <name type="common">Dalmatian daisy</name>
    <name type="synonym">Chrysanthemum cinerariifolium</name>
    <dbReference type="NCBI Taxonomy" id="118510"/>
    <lineage>
        <taxon>Eukaryota</taxon>
        <taxon>Viridiplantae</taxon>
        <taxon>Streptophyta</taxon>
        <taxon>Embryophyta</taxon>
        <taxon>Tracheophyta</taxon>
        <taxon>Spermatophyta</taxon>
        <taxon>Magnoliopsida</taxon>
        <taxon>eudicotyledons</taxon>
        <taxon>Gunneridae</taxon>
        <taxon>Pentapetalae</taxon>
        <taxon>asterids</taxon>
        <taxon>campanulids</taxon>
        <taxon>Asterales</taxon>
        <taxon>Asteraceae</taxon>
        <taxon>Asteroideae</taxon>
        <taxon>Anthemideae</taxon>
        <taxon>Anthemidinae</taxon>
        <taxon>Tanacetum</taxon>
    </lineage>
</organism>
<proteinExistence type="predicted"/>
<accession>A0A6L2JMC5</accession>
<comment type="caution">
    <text evidence="1">The sequence shown here is derived from an EMBL/GenBank/DDBJ whole genome shotgun (WGS) entry which is preliminary data.</text>
</comment>
<protein>
    <submittedName>
        <fullName evidence="1">Uncharacterized protein</fullName>
    </submittedName>
</protein>
<gene>
    <name evidence="1" type="ORF">Tci_009003</name>
</gene>
<dbReference type="EMBL" id="BKCJ010000878">
    <property type="protein sequence ID" value="GEU37025.1"/>
    <property type="molecule type" value="Genomic_DNA"/>
</dbReference>
<evidence type="ECO:0000313" key="1">
    <source>
        <dbReference type="EMBL" id="GEU37025.1"/>
    </source>
</evidence>
<dbReference type="AlphaFoldDB" id="A0A6L2JMC5"/>